<evidence type="ECO:0000313" key="3">
    <source>
        <dbReference type="EMBL" id="GGR52188.1"/>
    </source>
</evidence>
<dbReference type="Pfam" id="PF13546">
    <property type="entry name" value="DDE_5"/>
    <property type="match status" value="1"/>
</dbReference>
<reference evidence="3" key="2">
    <citation type="submission" date="2020-09" db="EMBL/GenBank/DDBJ databases">
        <authorList>
            <person name="Sun Q."/>
            <person name="Ohkuma M."/>
        </authorList>
    </citation>
    <scope>NUCLEOTIDE SEQUENCE</scope>
    <source>
        <strain evidence="3">JCM 4346</strain>
    </source>
</reference>
<organism evidence="3 4">
    <name type="scientific">Streptomyces aurantiogriseus</name>
    <dbReference type="NCBI Taxonomy" id="66870"/>
    <lineage>
        <taxon>Bacteria</taxon>
        <taxon>Bacillati</taxon>
        <taxon>Actinomycetota</taxon>
        <taxon>Actinomycetes</taxon>
        <taxon>Kitasatosporales</taxon>
        <taxon>Streptomycetaceae</taxon>
        <taxon>Streptomyces</taxon>
    </lineage>
</organism>
<reference evidence="3" key="1">
    <citation type="journal article" date="2014" name="Int. J. Syst. Evol. Microbiol.">
        <title>Complete genome sequence of Corynebacterium casei LMG S-19264T (=DSM 44701T), isolated from a smear-ripened cheese.</title>
        <authorList>
            <consortium name="US DOE Joint Genome Institute (JGI-PGF)"/>
            <person name="Walter F."/>
            <person name="Albersmeier A."/>
            <person name="Kalinowski J."/>
            <person name="Ruckert C."/>
        </authorList>
    </citation>
    <scope>NUCLEOTIDE SEQUENCE</scope>
    <source>
        <strain evidence="3">JCM 4346</strain>
    </source>
</reference>
<accession>A0A918FLM4</accession>
<dbReference type="InterPro" id="IPR039365">
    <property type="entry name" value="IS701-like"/>
</dbReference>
<feature type="region of interest" description="Disordered" evidence="1">
    <location>
        <begin position="1"/>
        <end position="25"/>
    </location>
</feature>
<dbReference type="PANTHER" id="PTHR33627:SF1">
    <property type="entry name" value="TRANSPOSASE"/>
    <property type="match status" value="1"/>
</dbReference>
<feature type="domain" description="Transposase IS701-like DDE" evidence="2">
    <location>
        <begin position="36"/>
        <end position="258"/>
    </location>
</feature>
<dbReference type="EMBL" id="BMSX01000027">
    <property type="protein sequence ID" value="GGR52188.1"/>
    <property type="molecule type" value="Genomic_DNA"/>
</dbReference>
<comment type="caution">
    <text evidence="3">The sequence shown here is derived from an EMBL/GenBank/DDBJ whole genome shotgun (WGS) entry which is preliminary data.</text>
</comment>
<dbReference type="AlphaFoldDB" id="A0A918FLM4"/>
<protein>
    <submittedName>
        <fullName evidence="3">Transposase</fullName>
    </submittedName>
</protein>
<evidence type="ECO:0000313" key="4">
    <source>
        <dbReference type="Proteomes" id="UP000658320"/>
    </source>
</evidence>
<dbReference type="PANTHER" id="PTHR33627">
    <property type="entry name" value="TRANSPOSASE"/>
    <property type="match status" value="1"/>
</dbReference>
<proteinExistence type="predicted"/>
<dbReference type="InterPro" id="IPR038721">
    <property type="entry name" value="IS701-like_DDE_dom"/>
</dbReference>
<sequence length="399" mass="43721">MEWSVATGASISDTPPGAREKSTPFNASLTDFTETLFESLRRADQRRCARTYLEALLRTPGKKSVRRLAGSVPSPTPAHSLRQFVNLSPWDWDPVMERLTRWATGHGTVRCLAVARAVLPKRGEWSVGVHGWFAPSLGRTLNCQLGLGAFLCFDGVQTPVDWRLVLPEFWLGEERLRRRARIPDAVRHLPPWALALDLVDTLTARGAVGAVPVVADLSDDSEVGHLLAALFRRRRDFVIAVPHHFKVLRADVAAPRAIGAGTLAYAPGAAETVLVTGPDGRQCITRVQDTTVRLPRVPEQGSGPEYVCRLFAEVCPDRWPGLVWISNRTDLSIDDLASLAAVQSAAAASVTAMGELGLHDFEGRSFPGWYHHMTLVSAAYAYQRLTHAVTAPHDAPDRP</sequence>
<dbReference type="Proteomes" id="UP000658320">
    <property type="component" value="Unassembled WGS sequence"/>
</dbReference>
<evidence type="ECO:0000259" key="2">
    <source>
        <dbReference type="Pfam" id="PF13546"/>
    </source>
</evidence>
<keyword evidence="4" id="KW-1185">Reference proteome</keyword>
<evidence type="ECO:0000256" key="1">
    <source>
        <dbReference type="SAM" id="MobiDB-lite"/>
    </source>
</evidence>
<name>A0A918FLM4_9ACTN</name>
<gene>
    <name evidence="3" type="ORF">GCM10010251_81650</name>
</gene>